<evidence type="ECO:0000313" key="3">
    <source>
        <dbReference type="Proteomes" id="UP000738325"/>
    </source>
</evidence>
<dbReference type="EMBL" id="JAAAIP010000134">
    <property type="protein sequence ID" value="KAG0324857.1"/>
    <property type="molecule type" value="Genomic_DNA"/>
</dbReference>
<accession>A0A9P6RRK4</accession>
<keyword evidence="3" id="KW-1185">Reference proteome</keyword>
<dbReference type="Proteomes" id="UP000738325">
    <property type="component" value="Unassembled WGS sequence"/>
</dbReference>
<comment type="caution">
    <text evidence="2">The sequence shown here is derived from an EMBL/GenBank/DDBJ whole genome shotgun (WGS) entry which is preliminary data.</text>
</comment>
<dbReference type="OrthoDB" id="5564877at2759"/>
<feature type="region of interest" description="Disordered" evidence="1">
    <location>
        <begin position="1"/>
        <end position="28"/>
    </location>
</feature>
<evidence type="ECO:0000256" key="1">
    <source>
        <dbReference type="SAM" id="MobiDB-lite"/>
    </source>
</evidence>
<dbReference type="PANTHER" id="PTHR39473">
    <property type="match status" value="1"/>
</dbReference>
<proteinExistence type="predicted"/>
<evidence type="ECO:0000313" key="2">
    <source>
        <dbReference type="EMBL" id="KAG0324857.1"/>
    </source>
</evidence>
<reference evidence="2" key="1">
    <citation type="journal article" date="2020" name="Fungal Divers.">
        <title>Resolving the Mortierellaceae phylogeny through synthesis of multi-gene phylogenetics and phylogenomics.</title>
        <authorList>
            <person name="Vandepol N."/>
            <person name="Liber J."/>
            <person name="Desiro A."/>
            <person name="Na H."/>
            <person name="Kennedy M."/>
            <person name="Barry K."/>
            <person name="Grigoriev I.V."/>
            <person name="Miller A.N."/>
            <person name="O'Donnell K."/>
            <person name="Stajich J.E."/>
            <person name="Bonito G."/>
        </authorList>
    </citation>
    <scope>NUCLEOTIDE SEQUENCE</scope>
    <source>
        <strain evidence="2">REB-010B</strain>
    </source>
</reference>
<feature type="region of interest" description="Disordered" evidence="1">
    <location>
        <begin position="99"/>
        <end position="145"/>
    </location>
</feature>
<organism evidence="2 3">
    <name type="scientific">Dissophora globulifera</name>
    <dbReference type="NCBI Taxonomy" id="979702"/>
    <lineage>
        <taxon>Eukaryota</taxon>
        <taxon>Fungi</taxon>
        <taxon>Fungi incertae sedis</taxon>
        <taxon>Mucoromycota</taxon>
        <taxon>Mortierellomycotina</taxon>
        <taxon>Mortierellomycetes</taxon>
        <taxon>Mortierellales</taxon>
        <taxon>Mortierellaceae</taxon>
        <taxon>Dissophora</taxon>
    </lineage>
</organism>
<protein>
    <recommendedName>
        <fullName evidence="4">DinB-like domain-containing protein</fullName>
    </recommendedName>
</protein>
<feature type="compositionally biased region" description="Basic and acidic residues" evidence="1">
    <location>
        <begin position="114"/>
        <end position="129"/>
    </location>
</feature>
<sequence length="320" mass="35426">MASASETPNETVSQDVRSSNGTPDASSAIQQQQHIFKVAAQSLQDCVELLQSLKHVIAQEEVNELEDANKDILQTATNGSANPHTVTNGANGHTVCNVDHPSERSQKVEGVSNGDKDIKHNGDGHDHGDTTSATHHRLPSDTSVLPHAITPCRRSEIYTKPSALACQGTIGKHVRHLHDHFRLLLSTYPPSKGLPADQEWCVDYDQRSREVPMETDIDFAISEMKRLRVILEQCQHTENTKEQQHPLSSDLSRTVTLRATVDPLHPPISFQTTFGRELWFCSLHAVHHFAMIKVICGEFGMALTEGFGLAPSTLKNRHKH</sequence>
<evidence type="ECO:0008006" key="4">
    <source>
        <dbReference type="Google" id="ProtNLM"/>
    </source>
</evidence>
<dbReference type="AlphaFoldDB" id="A0A9P6RRK4"/>
<gene>
    <name evidence="2" type="ORF">BGZ99_001371</name>
</gene>
<dbReference type="PANTHER" id="PTHR39473:SF1">
    <property type="entry name" value="DINB-LIKE DOMAIN-CONTAINING PROTEIN"/>
    <property type="match status" value="1"/>
</dbReference>
<name>A0A9P6RRK4_9FUNG</name>